<dbReference type="PANTHER" id="PTHR40086">
    <property type="entry name" value="PHOSPHOTRANSFERASE YTMP-RELATED"/>
    <property type="match status" value="1"/>
</dbReference>
<dbReference type="PANTHER" id="PTHR40086:SF1">
    <property type="entry name" value="CELL CYCLE REGULATOR CCRZ"/>
    <property type="match status" value="1"/>
</dbReference>
<dbReference type="InterPro" id="IPR002575">
    <property type="entry name" value="Aminoglycoside_PTrfase"/>
</dbReference>
<feature type="domain" description="Aminoglycoside phosphotransferase" evidence="1">
    <location>
        <begin position="40"/>
        <end position="211"/>
    </location>
</feature>
<dbReference type="Proteomes" id="UP001597285">
    <property type="component" value="Unassembled WGS sequence"/>
</dbReference>
<proteinExistence type="predicted"/>
<evidence type="ECO:0000313" key="3">
    <source>
        <dbReference type="Proteomes" id="UP001597285"/>
    </source>
</evidence>
<protein>
    <submittedName>
        <fullName evidence="2">Phosphotransferase family protein</fullName>
    </submittedName>
</protein>
<accession>A0ABW4NQ33</accession>
<reference evidence="3" key="1">
    <citation type="journal article" date="2019" name="Int. J. Syst. Evol. Microbiol.">
        <title>The Global Catalogue of Microorganisms (GCM) 10K type strain sequencing project: providing services to taxonomists for standard genome sequencing and annotation.</title>
        <authorList>
            <consortium name="The Broad Institute Genomics Platform"/>
            <consortium name="The Broad Institute Genome Sequencing Center for Infectious Disease"/>
            <person name="Wu L."/>
            <person name="Ma J."/>
        </authorList>
    </citation>
    <scope>NUCLEOTIDE SEQUENCE [LARGE SCALE GENOMIC DNA]</scope>
    <source>
        <strain evidence="3">KCTC 42143</strain>
    </source>
</reference>
<dbReference type="InterPro" id="IPR052077">
    <property type="entry name" value="CcrZ_PhaseVar_Mediator"/>
</dbReference>
<keyword evidence="3" id="KW-1185">Reference proteome</keyword>
<dbReference type="Pfam" id="PF01636">
    <property type="entry name" value="APH"/>
    <property type="match status" value="1"/>
</dbReference>
<evidence type="ECO:0000313" key="2">
    <source>
        <dbReference type="EMBL" id="MFD1800250.1"/>
    </source>
</evidence>
<dbReference type="RefSeq" id="WP_058920161.1">
    <property type="nucleotide sequence ID" value="NZ_JBHSQC010000006.1"/>
</dbReference>
<dbReference type="SUPFAM" id="SSF56112">
    <property type="entry name" value="Protein kinase-like (PK-like)"/>
    <property type="match status" value="1"/>
</dbReference>
<dbReference type="InterPro" id="IPR011009">
    <property type="entry name" value="Kinase-like_dom_sf"/>
</dbReference>
<evidence type="ECO:0000259" key="1">
    <source>
        <dbReference type="Pfam" id="PF01636"/>
    </source>
</evidence>
<comment type="caution">
    <text evidence="2">The sequence shown here is derived from an EMBL/GenBank/DDBJ whole genome shotgun (WGS) entry which is preliminary data.</text>
</comment>
<dbReference type="Gene3D" id="3.90.1200.10">
    <property type="match status" value="1"/>
</dbReference>
<gene>
    <name evidence="2" type="ORF">ACFSBK_10375</name>
</gene>
<dbReference type="EMBL" id="JBHUFF010000018">
    <property type="protein sequence ID" value="MFD1800250.1"/>
    <property type="molecule type" value="Genomic_DNA"/>
</dbReference>
<name>A0ABW4NQ33_9LACT</name>
<sequence>MDFEIDSGWKLHPVGGDTGQAYMGTRAEEKLFLKRNSSPFLAALSVEGITPRLVWTKRIGNGDVLTAQEWLNGRTLKSTEMSSPSVAQLLSRIHNSEPLRRMLARVGGEEVTPQQLLQTYEHELPHDLKIHPLLDSILKKLKKEVTDMKTVVPRVCHGDIYQKNWLLSDENRLYLVDWDSAMLADPAMDLSMLLFQYVDRADWSEWLEHYGVTVTEELIERVTWYALMNYLIQTKRHHHEARFYEMNKDILKLQTLYQMPDTETD</sequence>
<organism evidence="2 3">
    <name type="scientific">Carnobacterium antarcticum</name>
    <dbReference type="NCBI Taxonomy" id="2126436"/>
    <lineage>
        <taxon>Bacteria</taxon>
        <taxon>Bacillati</taxon>
        <taxon>Bacillota</taxon>
        <taxon>Bacilli</taxon>
        <taxon>Lactobacillales</taxon>
        <taxon>Carnobacteriaceae</taxon>
        <taxon>Carnobacterium</taxon>
    </lineage>
</organism>